<evidence type="ECO:0000256" key="1">
    <source>
        <dbReference type="SAM" id="Phobius"/>
    </source>
</evidence>
<feature type="transmembrane region" description="Helical" evidence="1">
    <location>
        <begin position="597"/>
        <end position="621"/>
    </location>
</feature>
<dbReference type="EMBL" id="JALLBG020000299">
    <property type="protein sequence ID" value="KAL3756630.1"/>
    <property type="molecule type" value="Genomic_DNA"/>
</dbReference>
<feature type="signal peptide" evidence="2">
    <location>
        <begin position="1"/>
        <end position="21"/>
    </location>
</feature>
<organism evidence="3 4">
    <name type="scientific">Discostella pseudostelligera</name>
    <dbReference type="NCBI Taxonomy" id="259834"/>
    <lineage>
        <taxon>Eukaryota</taxon>
        <taxon>Sar</taxon>
        <taxon>Stramenopiles</taxon>
        <taxon>Ochrophyta</taxon>
        <taxon>Bacillariophyta</taxon>
        <taxon>Coscinodiscophyceae</taxon>
        <taxon>Thalassiosirophycidae</taxon>
        <taxon>Stephanodiscales</taxon>
        <taxon>Stephanodiscaceae</taxon>
        <taxon>Discostella</taxon>
    </lineage>
</organism>
<keyword evidence="4" id="KW-1185">Reference proteome</keyword>
<dbReference type="Proteomes" id="UP001530293">
    <property type="component" value="Unassembled WGS sequence"/>
</dbReference>
<sequence length="660" mass="74280">MLTQSIVAMTIVLVGHGVVTAAATPKQKVEFMRAMKSGNSKRNTRQLNQDTEKEFKKTLYGTSKESSALRKKIIEKAIVVKPAAEGGDAARKLQNSNYYANENYNPNAKNNYNSKTNADNYKYTENFDGSDDYFMAYGEWENTFGFDATQYALSYNRCAAVRQFDGILAAQEDSTSVFATKNFAVFRFCPEATCMGFVRDYADCGCEQQCQTIGNQQSNSYNNNNGNGYNEEACISACNTQCVAYQKVQANSKRDLSYSSSSTSNPYSSHTFDFTKNWSPEDDAEVFGARGEGCQSNYGEYMVELTDYLQMMLEFQEDRFQTYCSYCTDCMYKVYQVWLKNGGRKLSYEEFKNSDEREKIERELGGDIYGGQANGKYYNVCPEYDTCTEYKNLCDNNSIDEHLTEYFTCTAVQKNNGVQAYVGPHCAKDGFTVTLGVFSDEYCNDYIGNSVDIANFIGEEIDIESDALKSWYNSANGPLDMLTYSNEDDVCIPCRNGDMLYEDLDDANNDEIAKICENLYMASARCDKHFRSYTTRTSQAKYAEAVAQEDLACDFINSVVMGNYDEMGFLNAAEYAAIESQNGWFSESRKGVTPIQIFGLVASLSACAIFAVWSMTLHQSLSKRGPWRPRRYGANAVEPIDRQNSGIVMGRSQSNGYYLD</sequence>
<dbReference type="AlphaFoldDB" id="A0ABD3M7Y7"/>
<gene>
    <name evidence="3" type="ORF">ACHAWU_002533</name>
</gene>
<keyword evidence="2" id="KW-0732">Signal</keyword>
<keyword evidence="1" id="KW-0472">Membrane</keyword>
<reference evidence="3 4" key="1">
    <citation type="submission" date="2024-10" db="EMBL/GenBank/DDBJ databases">
        <title>Updated reference genomes for cyclostephanoid diatoms.</title>
        <authorList>
            <person name="Roberts W.R."/>
            <person name="Alverson A.J."/>
        </authorList>
    </citation>
    <scope>NUCLEOTIDE SEQUENCE [LARGE SCALE GENOMIC DNA]</scope>
    <source>
        <strain evidence="3 4">AJA232-27</strain>
    </source>
</reference>
<keyword evidence="1" id="KW-0812">Transmembrane</keyword>
<feature type="chain" id="PRO_5044756336" evidence="2">
    <location>
        <begin position="22"/>
        <end position="660"/>
    </location>
</feature>
<evidence type="ECO:0000313" key="4">
    <source>
        <dbReference type="Proteomes" id="UP001530293"/>
    </source>
</evidence>
<protein>
    <submittedName>
        <fullName evidence="3">Uncharacterized protein</fullName>
    </submittedName>
</protein>
<comment type="caution">
    <text evidence="3">The sequence shown here is derived from an EMBL/GenBank/DDBJ whole genome shotgun (WGS) entry which is preliminary data.</text>
</comment>
<evidence type="ECO:0000313" key="3">
    <source>
        <dbReference type="EMBL" id="KAL3756630.1"/>
    </source>
</evidence>
<proteinExistence type="predicted"/>
<evidence type="ECO:0000256" key="2">
    <source>
        <dbReference type="SAM" id="SignalP"/>
    </source>
</evidence>
<name>A0ABD3M7Y7_9STRA</name>
<accession>A0ABD3M7Y7</accession>
<keyword evidence="1" id="KW-1133">Transmembrane helix</keyword>